<keyword evidence="2" id="KW-1133">Transmembrane helix</keyword>
<feature type="compositionally biased region" description="Basic and acidic residues" evidence="1">
    <location>
        <begin position="13"/>
        <end position="27"/>
    </location>
</feature>
<feature type="transmembrane region" description="Helical" evidence="2">
    <location>
        <begin position="149"/>
        <end position="172"/>
    </location>
</feature>
<dbReference type="RefSeq" id="WP_058741755.1">
    <property type="nucleotide sequence ID" value="NZ_BMNV01000003.1"/>
</dbReference>
<feature type="transmembrane region" description="Helical" evidence="2">
    <location>
        <begin position="184"/>
        <end position="207"/>
    </location>
</feature>
<dbReference type="GeneID" id="95323242"/>
<feature type="compositionally biased region" description="Low complexity" evidence="1">
    <location>
        <begin position="28"/>
        <end position="41"/>
    </location>
</feature>
<dbReference type="EMBL" id="JANVAD010000002">
    <property type="protein sequence ID" value="MCS6521769.1"/>
    <property type="molecule type" value="Genomic_DNA"/>
</dbReference>
<feature type="transmembrane region" description="Helical" evidence="2">
    <location>
        <begin position="107"/>
        <end position="129"/>
    </location>
</feature>
<evidence type="ECO:0000256" key="1">
    <source>
        <dbReference type="SAM" id="MobiDB-lite"/>
    </source>
</evidence>
<dbReference type="Proteomes" id="UP001652264">
    <property type="component" value="Unassembled WGS sequence"/>
</dbReference>
<reference evidence="3 4" key="1">
    <citation type="submission" date="2022-08" db="EMBL/GenBank/DDBJ databases">
        <title>Taxonomy of Curtobacterium flaccumfaciens.</title>
        <authorList>
            <person name="Osdaghi E."/>
            <person name="Taghavi S.M."/>
            <person name="Hamidizade M."/>
            <person name="Abachi H."/>
            <person name="Fazliarab A."/>
            <person name="Baeyen S."/>
            <person name="Portier P."/>
            <person name="Van Vaerenbergh J."/>
            <person name="Jacques M.-A."/>
        </authorList>
    </citation>
    <scope>NUCLEOTIDE SEQUENCE [LARGE SCALE GENOMIC DNA]</scope>
    <source>
        <strain evidence="3 4">LMG8786T</strain>
    </source>
</reference>
<comment type="caution">
    <text evidence="3">The sequence shown here is derived from an EMBL/GenBank/DDBJ whole genome shotgun (WGS) entry which is preliminary data.</text>
</comment>
<name>A0ABT2HES0_9MICO</name>
<accession>A0ABT2HES0</accession>
<feature type="compositionally biased region" description="Basic and acidic residues" evidence="1">
    <location>
        <begin position="65"/>
        <end position="81"/>
    </location>
</feature>
<evidence type="ECO:0000313" key="4">
    <source>
        <dbReference type="Proteomes" id="UP001652264"/>
    </source>
</evidence>
<feature type="region of interest" description="Disordered" evidence="1">
    <location>
        <begin position="1"/>
        <end position="90"/>
    </location>
</feature>
<keyword evidence="2" id="KW-0812">Transmembrane</keyword>
<evidence type="ECO:0000313" key="3">
    <source>
        <dbReference type="EMBL" id="MCS6521769.1"/>
    </source>
</evidence>
<gene>
    <name evidence="3" type="ORF">NYQ28_04215</name>
</gene>
<sequence>MSGGDWSAAPAREPGHVDETALGREARPASAGSAAGPAVGRVHGRPAPEYGEYAPEGWVNPVLEAQRREDERRAQERREEQPIATAKSAAAAQQVPRSRFGASPLDFVLTVGLLVTGLFSTVQSLSVSQVASSVRETFEQQYTTFADPAALSTAAVVGAIGSVVVFALVTWWSIRRLRARRRTFWVPLLGGVVATAISVTAFIVVVLQDPRFLQAVMQHSGG</sequence>
<protein>
    <submittedName>
        <fullName evidence="3">DUF6264 family protein</fullName>
    </submittedName>
</protein>
<evidence type="ECO:0000256" key="2">
    <source>
        <dbReference type="SAM" id="Phobius"/>
    </source>
</evidence>
<dbReference type="InterPro" id="IPR046231">
    <property type="entry name" value="DUF6264"/>
</dbReference>
<organism evidence="3 4">
    <name type="scientific">Curtobacterium citreum</name>
    <dbReference type="NCBI Taxonomy" id="2036"/>
    <lineage>
        <taxon>Bacteria</taxon>
        <taxon>Bacillati</taxon>
        <taxon>Actinomycetota</taxon>
        <taxon>Actinomycetes</taxon>
        <taxon>Micrococcales</taxon>
        <taxon>Microbacteriaceae</taxon>
        <taxon>Curtobacterium</taxon>
    </lineage>
</organism>
<keyword evidence="2" id="KW-0472">Membrane</keyword>
<dbReference type="Pfam" id="PF19779">
    <property type="entry name" value="DUF6264"/>
    <property type="match status" value="1"/>
</dbReference>
<keyword evidence="4" id="KW-1185">Reference proteome</keyword>
<proteinExistence type="predicted"/>